<evidence type="ECO:0000313" key="15">
    <source>
        <dbReference type="EMBL" id="CAC5401657.1"/>
    </source>
</evidence>
<feature type="domain" description="Fucosyltransferase C-terminal" evidence="13">
    <location>
        <begin position="73"/>
        <end position="245"/>
    </location>
</feature>
<evidence type="ECO:0000256" key="9">
    <source>
        <dbReference type="ARBA" id="ARBA00023034"/>
    </source>
</evidence>
<keyword evidence="16" id="KW-1185">Reference proteome</keyword>
<gene>
    <name evidence="15" type="ORF">MCOR_35719</name>
</gene>
<accession>A0A6J8D1Z7</accession>
<comment type="similarity">
    <text evidence="3 12">Belongs to the glycosyltransferase 10 family.</text>
</comment>
<dbReference type="Pfam" id="PF17039">
    <property type="entry name" value="Glyco_tran_10_N"/>
    <property type="match status" value="1"/>
</dbReference>
<evidence type="ECO:0000256" key="10">
    <source>
        <dbReference type="ARBA" id="ARBA00023136"/>
    </source>
</evidence>
<dbReference type="Proteomes" id="UP000507470">
    <property type="component" value="Unassembled WGS sequence"/>
</dbReference>
<organism evidence="15 16">
    <name type="scientific">Mytilus coruscus</name>
    <name type="common">Sea mussel</name>
    <dbReference type="NCBI Taxonomy" id="42192"/>
    <lineage>
        <taxon>Eukaryota</taxon>
        <taxon>Metazoa</taxon>
        <taxon>Spiralia</taxon>
        <taxon>Lophotrochozoa</taxon>
        <taxon>Mollusca</taxon>
        <taxon>Bivalvia</taxon>
        <taxon>Autobranchia</taxon>
        <taxon>Pteriomorphia</taxon>
        <taxon>Mytilida</taxon>
        <taxon>Mytiloidea</taxon>
        <taxon>Mytilidae</taxon>
        <taxon>Mytilinae</taxon>
        <taxon>Mytilus</taxon>
    </lineage>
</organism>
<evidence type="ECO:0000256" key="4">
    <source>
        <dbReference type="ARBA" id="ARBA00022676"/>
    </source>
</evidence>
<evidence type="ECO:0000256" key="5">
    <source>
        <dbReference type="ARBA" id="ARBA00022679"/>
    </source>
</evidence>
<evidence type="ECO:0000259" key="13">
    <source>
        <dbReference type="Pfam" id="PF00852"/>
    </source>
</evidence>
<evidence type="ECO:0000259" key="14">
    <source>
        <dbReference type="Pfam" id="PF17039"/>
    </source>
</evidence>
<evidence type="ECO:0000256" key="8">
    <source>
        <dbReference type="ARBA" id="ARBA00022989"/>
    </source>
</evidence>
<keyword evidence="8" id="KW-1133">Transmembrane helix</keyword>
<dbReference type="GO" id="GO:0000139">
    <property type="term" value="C:Golgi membrane"/>
    <property type="evidence" value="ECO:0007669"/>
    <property type="project" value="UniProtKB-SubCell"/>
</dbReference>
<dbReference type="InterPro" id="IPR038577">
    <property type="entry name" value="GT10-like_C_sf"/>
</dbReference>
<dbReference type="GO" id="GO:0008417">
    <property type="term" value="F:fucosyltransferase activity"/>
    <property type="evidence" value="ECO:0007669"/>
    <property type="project" value="InterPro"/>
</dbReference>
<dbReference type="Gene3D" id="3.40.50.11660">
    <property type="entry name" value="Glycosyl transferase family 10, C-terminal domain"/>
    <property type="match status" value="1"/>
</dbReference>
<dbReference type="InterPro" id="IPR031481">
    <property type="entry name" value="Glyco_tran_10_N"/>
</dbReference>
<dbReference type="UniPathway" id="UPA00378"/>
<keyword evidence="9 12" id="KW-0333">Golgi apparatus</keyword>
<sequence>MLNEPPIRKENQIWIFMTLESPVHIYGPHTEQQWNDAFNWTWSYRQDSEIFTPYATLSKRIVPKDKNYSKIFEQKSKDVAWVVSNCYTHSERSGYVKKMQKYINVDIFGDCGEPCRVSGDDCVKDISNTYKFYLSFENSICKDYITEKAFKLYKGDYDIVPVIRGAPNIKDILPKGTFISTSDFKSPKKLALYLWKIGQNETKYSNYIKAKDRYITTSYNDWIEDGTCLLCETLNSQHEIYRTFNLSQWILTKKCFSPTDF</sequence>
<keyword evidence="11" id="KW-0325">Glycoprotein</keyword>
<evidence type="ECO:0000256" key="12">
    <source>
        <dbReference type="RuleBase" id="RU003832"/>
    </source>
</evidence>
<dbReference type="FunFam" id="3.40.50.11660:FF:000002">
    <property type="entry name" value="Alpha-(1,3)-fucosyltransferase"/>
    <property type="match status" value="1"/>
</dbReference>
<reference evidence="15 16" key="1">
    <citation type="submission" date="2020-06" db="EMBL/GenBank/DDBJ databases">
        <authorList>
            <person name="Li R."/>
            <person name="Bekaert M."/>
        </authorList>
    </citation>
    <scope>NUCLEOTIDE SEQUENCE [LARGE SCALE GENOMIC DNA]</scope>
    <source>
        <strain evidence="16">wild</strain>
    </source>
</reference>
<proteinExistence type="inferred from homology"/>
<dbReference type="PANTHER" id="PTHR48438:SF1">
    <property type="entry name" value="ALPHA-(1,3)-FUCOSYLTRANSFERASE C-RELATED"/>
    <property type="match status" value="1"/>
</dbReference>
<dbReference type="EC" id="2.4.1.-" evidence="12"/>
<protein>
    <recommendedName>
        <fullName evidence="12">Fucosyltransferase</fullName>
        <ecNumber evidence="12">2.4.1.-</ecNumber>
    </recommendedName>
</protein>
<dbReference type="SUPFAM" id="SSF53756">
    <property type="entry name" value="UDP-Glycosyltransferase/glycogen phosphorylase"/>
    <property type="match status" value="1"/>
</dbReference>
<evidence type="ECO:0000313" key="16">
    <source>
        <dbReference type="Proteomes" id="UP000507470"/>
    </source>
</evidence>
<name>A0A6J8D1Z7_MYTCO</name>
<keyword evidence="10" id="KW-0472">Membrane</keyword>
<evidence type="ECO:0000256" key="11">
    <source>
        <dbReference type="ARBA" id="ARBA00023180"/>
    </source>
</evidence>
<keyword evidence="7" id="KW-0735">Signal-anchor</keyword>
<keyword evidence="5 12" id="KW-0808">Transferase</keyword>
<feature type="domain" description="Fucosyltransferase N-terminal" evidence="14">
    <location>
        <begin position="7"/>
        <end position="54"/>
    </location>
</feature>
<dbReference type="GO" id="GO:0032580">
    <property type="term" value="C:Golgi cisterna membrane"/>
    <property type="evidence" value="ECO:0007669"/>
    <property type="project" value="UniProtKB-SubCell"/>
</dbReference>
<dbReference type="Pfam" id="PF00852">
    <property type="entry name" value="Glyco_transf_10"/>
    <property type="match status" value="1"/>
</dbReference>
<keyword evidence="6 12" id="KW-0812">Transmembrane</keyword>
<evidence type="ECO:0000256" key="1">
    <source>
        <dbReference type="ARBA" id="ARBA00004323"/>
    </source>
</evidence>
<dbReference type="EMBL" id="CACVKT020006449">
    <property type="protein sequence ID" value="CAC5401657.1"/>
    <property type="molecule type" value="Genomic_DNA"/>
</dbReference>
<comment type="subcellular location">
    <subcellularLocation>
        <location evidence="1">Golgi apparatus membrane</location>
        <topology evidence="1">Single-pass type II membrane protein</topology>
    </subcellularLocation>
    <subcellularLocation>
        <location evidence="12">Golgi apparatus</location>
        <location evidence="12">Golgi stack membrane</location>
        <topology evidence="12">Single-pass type II membrane protein</topology>
    </subcellularLocation>
</comment>
<dbReference type="InterPro" id="IPR055270">
    <property type="entry name" value="Glyco_tran_10_C"/>
</dbReference>
<evidence type="ECO:0000256" key="7">
    <source>
        <dbReference type="ARBA" id="ARBA00022968"/>
    </source>
</evidence>
<comment type="pathway">
    <text evidence="2">Protein modification; protein glycosylation.</text>
</comment>
<evidence type="ECO:0000256" key="3">
    <source>
        <dbReference type="ARBA" id="ARBA00008919"/>
    </source>
</evidence>
<evidence type="ECO:0000256" key="6">
    <source>
        <dbReference type="ARBA" id="ARBA00022692"/>
    </source>
</evidence>
<dbReference type="OrthoDB" id="8057859at2759"/>
<keyword evidence="4 12" id="KW-0328">Glycosyltransferase</keyword>
<dbReference type="PANTHER" id="PTHR48438">
    <property type="entry name" value="ALPHA-(1,3)-FUCOSYLTRANSFERASE C-RELATED"/>
    <property type="match status" value="1"/>
</dbReference>
<dbReference type="AlphaFoldDB" id="A0A6J8D1Z7"/>
<dbReference type="InterPro" id="IPR001503">
    <property type="entry name" value="Glyco_trans_10"/>
</dbReference>
<evidence type="ECO:0000256" key="2">
    <source>
        <dbReference type="ARBA" id="ARBA00004922"/>
    </source>
</evidence>